<sequence length="155" mass="17219">MRWSRFRSDALCIVGSKSPAASRMVAKALIMLSRLLTSQISRRVLQAQTFRFIRTTALAAASEHEGPPPVYEPKPRELREKRFLRRHEEHYPGEPHKPGKNDYLSYLGAGLGVVLTALAVIYYGDIFGTGKKSTTTKHVSKPAAAKTQVQALISI</sequence>
<keyword evidence="3" id="KW-1185">Reference proteome</keyword>
<protein>
    <submittedName>
        <fullName evidence="2">Uncharacterized protein</fullName>
    </submittedName>
</protein>
<accession>A0A3P7N1T5</accession>
<evidence type="ECO:0000256" key="1">
    <source>
        <dbReference type="SAM" id="Phobius"/>
    </source>
</evidence>
<reference evidence="2 3" key="1">
    <citation type="submission" date="2018-11" db="EMBL/GenBank/DDBJ databases">
        <authorList>
            <consortium name="Pathogen Informatics"/>
        </authorList>
    </citation>
    <scope>NUCLEOTIDE SEQUENCE [LARGE SCALE GENOMIC DNA]</scope>
</reference>
<gene>
    <name evidence="2" type="ORF">CGOC_LOCUS11157</name>
</gene>
<feature type="transmembrane region" description="Helical" evidence="1">
    <location>
        <begin position="103"/>
        <end position="123"/>
    </location>
</feature>
<evidence type="ECO:0000313" key="3">
    <source>
        <dbReference type="Proteomes" id="UP000271889"/>
    </source>
</evidence>
<organism evidence="2 3">
    <name type="scientific">Cylicostephanus goldi</name>
    <name type="common">Nematode worm</name>
    <dbReference type="NCBI Taxonomy" id="71465"/>
    <lineage>
        <taxon>Eukaryota</taxon>
        <taxon>Metazoa</taxon>
        <taxon>Ecdysozoa</taxon>
        <taxon>Nematoda</taxon>
        <taxon>Chromadorea</taxon>
        <taxon>Rhabditida</taxon>
        <taxon>Rhabditina</taxon>
        <taxon>Rhabditomorpha</taxon>
        <taxon>Strongyloidea</taxon>
        <taxon>Strongylidae</taxon>
        <taxon>Cylicostephanus</taxon>
    </lineage>
</organism>
<evidence type="ECO:0000313" key="2">
    <source>
        <dbReference type="EMBL" id="VDN29088.1"/>
    </source>
</evidence>
<name>A0A3P7N1T5_CYLGO</name>
<keyword evidence="1" id="KW-0812">Transmembrane</keyword>
<keyword evidence="1" id="KW-0472">Membrane</keyword>
<proteinExistence type="predicted"/>
<dbReference type="OrthoDB" id="5861309at2759"/>
<dbReference type="EMBL" id="UYRV01114750">
    <property type="protein sequence ID" value="VDN29088.1"/>
    <property type="molecule type" value="Genomic_DNA"/>
</dbReference>
<dbReference type="AlphaFoldDB" id="A0A3P7N1T5"/>
<keyword evidence="1" id="KW-1133">Transmembrane helix</keyword>
<dbReference type="Proteomes" id="UP000271889">
    <property type="component" value="Unassembled WGS sequence"/>
</dbReference>